<sequence>MYWETLPNWFWVIYYLFFLSTAGTAIYSVIRKKRIRLSVAAILFAVTVPIISLINSIGRAEGMNEFEHFLDQLQQGEMWTVFTIAGYLFLFIWWVLFLLNSKAKKQDIGST</sequence>
<organism evidence="2 3">
    <name type="scientific">Brevibacillus thermoruber</name>
    <dbReference type="NCBI Taxonomy" id="33942"/>
    <lineage>
        <taxon>Bacteria</taxon>
        <taxon>Bacillati</taxon>
        <taxon>Bacillota</taxon>
        <taxon>Bacilli</taxon>
        <taxon>Bacillales</taxon>
        <taxon>Paenibacillaceae</taxon>
        <taxon>Brevibacillus</taxon>
    </lineage>
</organism>
<evidence type="ECO:0000313" key="3">
    <source>
        <dbReference type="Proteomes" id="UP001151071"/>
    </source>
</evidence>
<comment type="caution">
    <text evidence="2">The sequence shown here is derived from an EMBL/GenBank/DDBJ whole genome shotgun (WGS) entry which is preliminary data.</text>
</comment>
<dbReference type="RefSeq" id="WP_029098763.1">
    <property type="nucleotide sequence ID" value="NZ_JAPYYP010000005.1"/>
</dbReference>
<evidence type="ECO:0000313" key="2">
    <source>
        <dbReference type="EMBL" id="MDA5107880.1"/>
    </source>
</evidence>
<dbReference type="AlphaFoldDB" id="A0A9X3TNY6"/>
<feature type="transmembrane region" description="Helical" evidence="1">
    <location>
        <begin position="12"/>
        <end position="30"/>
    </location>
</feature>
<evidence type="ECO:0000256" key="1">
    <source>
        <dbReference type="SAM" id="Phobius"/>
    </source>
</evidence>
<dbReference type="EMBL" id="JAPYYP010000005">
    <property type="protein sequence ID" value="MDA5107880.1"/>
    <property type="molecule type" value="Genomic_DNA"/>
</dbReference>
<proteinExistence type="predicted"/>
<reference evidence="2" key="1">
    <citation type="submission" date="2022-12" db="EMBL/GenBank/DDBJ databases">
        <title>Draft genome sequence of the thermophilic strain Brevibacillus thermoruber HT42, isolated from Los Humeros, Puebla, Mexico, with biotechnological potential.</title>
        <authorList>
            <person name="Lara Sanchez J."/>
            <person name="Solis Palacios R."/>
            <person name="Bustos Baena A.S."/>
            <person name="Ruz Baez A.E."/>
            <person name="Espinosa Luna G."/>
            <person name="Oliart Ros R.M."/>
        </authorList>
    </citation>
    <scope>NUCLEOTIDE SEQUENCE</scope>
    <source>
        <strain evidence="2">HT42</strain>
    </source>
</reference>
<feature type="transmembrane region" description="Helical" evidence="1">
    <location>
        <begin position="78"/>
        <end position="99"/>
    </location>
</feature>
<keyword evidence="3" id="KW-1185">Reference proteome</keyword>
<dbReference type="Proteomes" id="UP001151071">
    <property type="component" value="Unassembled WGS sequence"/>
</dbReference>
<gene>
    <name evidence="2" type="ORF">O3V59_05890</name>
</gene>
<protein>
    <submittedName>
        <fullName evidence="2">Uncharacterized protein</fullName>
    </submittedName>
</protein>
<keyword evidence="1" id="KW-0812">Transmembrane</keyword>
<keyword evidence="1" id="KW-1133">Transmembrane helix</keyword>
<feature type="transmembrane region" description="Helical" evidence="1">
    <location>
        <begin position="37"/>
        <end position="58"/>
    </location>
</feature>
<accession>A0A9X3TNY6</accession>
<keyword evidence="1" id="KW-0472">Membrane</keyword>
<name>A0A9X3TNY6_9BACL</name>